<evidence type="ECO:0000313" key="6">
    <source>
        <dbReference type="Proteomes" id="UP000238392"/>
    </source>
</evidence>
<evidence type="ECO:0000259" key="3">
    <source>
        <dbReference type="PROSITE" id="PS51192"/>
    </source>
</evidence>
<evidence type="ECO:0000256" key="2">
    <source>
        <dbReference type="ARBA" id="ARBA00022840"/>
    </source>
</evidence>
<evidence type="ECO:0000256" key="1">
    <source>
        <dbReference type="ARBA" id="ARBA00022741"/>
    </source>
</evidence>
<sequence>MTSDELVILKSLDRIEQHESRLLTWGLVDGFLTRDDLHNVIDPVLDEVSRTGGVTFYAAREVAEKLRERALLIDVGTKEEERFRSRMAETVRLFFRLRQLFPQHAGPTAWQMAPTLVADFRFIWRRRRYPKRHISAHDVRQRLENATPDTMARDALSVLIANEGNPLELASFQLDAAERILAGFAQNRPIGTLVSAGTGSGKTLAFYLPSLSRIASHIRRDRSDFRWVKALALYPRNELLKDQFAEVYAQARKLDAGLQEKGCRKILIGTFFGPTPQDAEKTASQTGWRPRNGGVACDYLRCPSENCQGEMIWRDADRKAKTERLVCDTCGAKIESDEVILTRERLARECPDILFTTTEMLNQRVGDSGMRHLFGLGERCARPVEMMLLDEVHTYSGTSGAQVAYLLRRWRKLLNRPVSFVGLSATLADGERFFARLTGLTEQQTREIAPRASEMIAEGAEYLLALRGDPVSRTALMSTTIQSAMLMSRMLDSPDHTETKGISTGLWGERLFMFADNLDVINRLYFSMLDAEGRASNGGPDMRRHPNGGLATLRLPNANLQRKLHGQDWQAAVDIGHSLQPEDRKSIGRVMSMDPGVDNGRDIIVATASLEVGYNDPLVGAVIQHKAPKDVAQFLQRKGRAGRPRRMRPWTVVILSDYGRDRLAYQSYDLMFDPEVPARTLPVANRYVERMQAVYATLDYLSIGLGNQRWGSVWRDLCRPGNGNRDRQMKLAGFVRAILTDAEELERFSLHLEKALKLDRTEIEMVLWDHPRPLLTEVLPTALRRLETNWARQGSEEPELFVNNSPLPEFVPANLFSDLNLPEVEIRLAKDRQGRSDPVMMPIAQAMREYAPGRVSRRYGISHALDRHWICPELDQNTLQFVELAPPEGQWKHYDLDRIGVWLIRSEAGNTVDLPVFRPRVIHVQRPDENFADTSNAWLRWRAQIVVRDAGLVLTPPKGTTWDRFVSTIRFHTHQMLSPVEVRRMAIGSDADLRLDNGSTLKKDLQFALKGQPAALGFSFGVDALSLTLEFPTDLCSDFDDTNALRYRAIRTARFHDQIINGPRLKPLVDNRFAREWLAHLMLAAISNEAIARSISLAEAGVNLASDAAELGLAGTLEVLFQSPVVDDPTGQGNAQEKLRQDLESLIALPEVRETLFALAEILWQPIDASWEPWLRERFAATTAAAALHAIASSCPEIDADSLLVDLDPGPRDLADIRNDESGIEIWISEASPGGNGQIEQVLRHYAEDPRRFFNLMTAALRDNDFALSDQQLERFVTRTVMDDPSGDLALAVDDFRVAHGATETQEAFTHLRECLAKEGFVTFHAFVVALTNRVLRPGSSPESDAFFLDAIRHWTAEEERLGIELDARVIAYQLSRRNDIDSALSFAGIDAPSLNPGQWRFGVIYGLLWPRGAQIRQAGLALRSPFGEVPPVEPLLPMHYLGSAAVLIDIRDQRWQENCLESLATKGAVSLSCPVDQGDLMAQALGFLATNPVHTDYLSVFARVQSIRRSAECYYLDLDIAEAVQ</sequence>
<keyword evidence="2" id="KW-0067">ATP-binding</keyword>
<dbReference type="OrthoDB" id="9815222at2"/>
<dbReference type="PROSITE" id="PS51192">
    <property type="entry name" value="HELICASE_ATP_BIND_1"/>
    <property type="match status" value="1"/>
</dbReference>
<proteinExistence type="predicted"/>
<dbReference type="GO" id="GO:0005524">
    <property type="term" value="F:ATP binding"/>
    <property type="evidence" value="ECO:0007669"/>
    <property type="project" value="UniProtKB-KW"/>
</dbReference>
<dbReference type="GO" id="GO:0016887">
    <property type="term" value="F:ATP hydrolysis activity"/>
    <property type="evidence" value="ECO:0007669"/>
    <property type="project" value="TreeGrafter"/>
</dbReference>
<feature type="domain" description="Helicase ATP-binding" evidence="3">
    <location>
        <begin position="183"/>
        <end position="445"/>
    </location>
</feature>
<dbReference type="InterPro" id="IPR027417">
    <property type="entry name" value="P-loop_NTPase"/>
</dbReference>
<dbReference type="PANTHER" id="PTHR47962">
    <property type="entry name" value="ATP-DEPENDENT HELICASE LHR-RELATED-RELATED"/>
    <property type="match status" value="1"/>
</dbReference>
<dbReference type="Gene3D" id="3.40.50.300">
    <property type="entry name" value="P-loop containing nucleotide triphosphate hydrolases"/>
    <property type="match status" value="2"/>
</dbReference>
<evidence type="ECO:0000313" key="5">
    <source>
        <dbReference type="EMBL" id="PRY83811.1"/>
    </source>
</evidence>
<reference evidence="5 6" key="1">
    <citation type="submission" date="2018-03" db="EMBL/GenBank/DDBJ databases">
        <title>Genomic Encyclopedia of Archaeal and Bacterial Type Strains, Phase II (KMG-II): from individual species to whole genera.</title>
        <authorList>
            <person name="Goeker M."/>
        </authorList>
    </citation>
    <scope>NUCLEOTIDE SEQUENCE [LARGE SCALE GENOMIC DNA]</scope>
    <source>
        <strain evidence="5 6">DSM 100212</strain>
    </source>
</reference>
<dbReference type="EMBL" id="PVTQ01000028">
    <property type="protein sequence ID" value="PRY83811.1"/>
    <property type="molecule type" value="Genomic_DNA"/>
</dbReference>
<feature type="domain" description="Helicase C-terminal" evidence="4">
    <location>
        <begin position="520"/>
        <end position="689"/>
    </location>
</feature>
<keyword evidence="1" id="KW-0547">Nucleotide-binding</keyword>
<dbReference type="InterPro" id="IPR052511">
    <property type="entry name" value="ATP-dep_Helicase"/>
</dbReference>
<gene>
    <name evidence="5" type="ORF">CLV74_12810</name>
</gene>
<dbReference type="GO" id="GO:0003677">
    <property type="term" value="F:DNA binding"/>
    <property type="evidence" value="ECO:0007669"/>
    <property type="project" value="TreeGrafter"/>
</dbReference>
<dbReference type="Pfam" id="PF00271">
    <property type="entry name" value="Helicase_C"/>
    <property type="match status" value="1"/>
</dbReference>
<accession>A0A2T0WAT1</accession>
<name>A0A2T0WAT1_9RHOB</name>
<dbReference type="SMART" id="SM00487">
    <property type="entry name" value="DEXDc"/>
    <property type="match status" value="1"/>
</dbReference>
<dbReference type="InterPro" id="IPR014001">
    <property type="entry name" value="Helicase_ATP-bd"/>
</dbReference>
<keyword evidence="5" id="KW-0347">Helicase</keyword>
<evidence type="ECO:0000259" key="4">
    <source>
        <dbReference type="PROSITE" id="PS51194"/>
    </source>
</evidence>
<keyword evidence="5" id="KW-0378">Hydrolase</keyword>
<dbReference type="InterPro" id="IPR011545">
    <property type="entry name" value="DEAD/DEAH_box_helicase_dom"/>
</dbReference>
<dbReference type="PANTHER" id="PTHR47962:SF5">
    <property type="entry name" value="ATP-DEPENDENT HELICASE LHR-RELATED"/>
    <property type="match status" value="1"/>
</dbReference>
<dbReference type="Pfam" id="PF00270">
    <property type="entry name" value="DEAD"/>
    <property type="match status" value="2"/>
</dbReference>
<dbReference type="NCBIfam" id="NF041067">
    <property type="entry name" value="DpdJ"/>
    <property type="match status" value="1"/>
</dbReference>
<organism evidence="5 6">
    <name type="scientific">Donghicola tyrosinivorans</name>
    <dbReference type="NCBI Taxonomy" id="1652492"/>
    <lineage>
        <taxon>Bacteria</taxon>
        <taxon>Pseudomonadati</taxon>
        <taxon>Pseudomonadota</taxon>
        <taxon>Alphaproteobacteria</taxon>
        <taxon>Rhodobacterales</taxon>
        <taxon>Roseobacteraceae</taxon>
        <taxon>Donghicola</taxon>
    </lineage>
</organism>
<dbReference type="Proteomes" id="UP000238392">
    <property type="component" value="Unassembled WGS sequence"/>
</dbReference>
<dbReference type="RefSeq" id="WP_106268632.1">
    <property type="nucleotide sequence ID" value="NZ_PVTQ01000028.1"/>
</dbReference>
<dbReference type="GO" id="GO:0004386">
    <property type="term" value="F:helicase activity"/>
    <property type="evidence" value="ECO:0007669"/>
    <property type="project" value="UniProtKB-KW"/>
</dbReference>
<dbReference type="SMART" id="SM00490">
    <property type="entry name" value="HELICc"/>
    <property type="match status" value="1"/>
</dbReference>
<dbReference type="PROSITE" id="PS51194">
    <property type="entry name" value="HELICASE_CTER"/>
    <property type="match status" value="1"/>
</dbReference>
<dbReference type="InterPro" id="IPR001650">
    <property type="entry name" value="Helicase_C-like"/>
</dbReference>
<keyword evidence="6" id="KW-1185">Reference proteome</keyword>
<protein>
    <submittedName>
        <fullName evidence="5">Helicase-like protein</fullName>
    </submittedName>
</protein>
<comment type="caution">
    <text evidence="5">The sequence shown here is derived from an EMBL/GenBank/DDBJ whole genome shotgun (WGS) entry which is preliminary data.</text>
</comment>
<dbReference type="SUPFAM" id="SSF52540">
    <property type="entry name" value="P-loop containing nucleoside triphosphate hydrolases"/>
    <property type="match status" value="1"/>
</dbReference>